<organism evidence="2 3">
    <name type="scientific">Candidatus Protofrankia californiensis</name>
    <dbReference type="NCBI Taxonomy" id="1839754"/>
    <lineage>
        <taxon>Bacteria</taxon>
        <taxon>Bacillati</taxon>
        <taxon>Actinomycetota</taxon>
        <taxon>Actinomycetes</taxon>
        <taxon>Frankiales</taxon>
        <taxon>Frankiaceae</taxon>
        <taxon>Protofrankia</taxon>
    </lineage>
</organism>
<proteinExistence type="predicted"/>
<dbReference type="InterPro" id="IPR003356">
    <property type="entry name" value="DNA_methylase_A-5"/>
</dbReference>
<sequence>MAPEQLFIQRAVEWVRPGGRIGIVLPNGILSNPGPADEAIRQWILDRCWVLASVELPVETFIVDANVNILTTLLFLKKTEQERLGEGIDQIGGTSQDYPVFMAVAEKVGVDRRGNDVYVRQPDGEIVFTMKEEKERIRIGGREQIRVLRRREKLVDNDLPRIAEAYRKFRASYPEPGLPR</sequence>
<dbReference type="SUPFAM" id="SSF53335">
    <property type="entry name" value="S-adenosyl-L-methionine-dependent methyltransferases"/>
    <property type="match status" value="1"/>
</dbReference>
<reference evidence="3" key="1">
    <citation type="submission" date="2016-02" db="EMBL/GenBank/DDBJ databases">
        <authorList>
            <person name="Wibberg D."/>
        </authorList>
    </citation>
    <scope>NUCLEOTIDE SEQUENCE [LARGE SCALE GENOMIC DNA]</scope>
</reference>
<keyword evidence="2" id="KW-0808">Transferase</keyword>
<evidence type="ECO:0000313" key="2">
    <source>
        <dbReference type="EMBL" id="SBW20803.1"/>
    </source>
</evidence>
<feature type="domain" description="DNA methylase adenine-specific" evidence="1">
    <location>
        <begin position="6"/>
        <end position="83"/>
    </location>
</feature>
<dbReference type="Gene3D" id="3.40.50.150">
    <property type="entry name" value="Vaccinia Virus protein VP39"/>
    <property type="match status" value="1"/>
</dbReference>
<accession>A0A1C3NWC6</accession>
<dbReference type="AlphaFoldDB" id="A0A1C3NWC6"/>
<protein>
    <submittedName>
        <fullName evidence="2">N-6 DNA methylase</fullName>
    </submittedName>
</protein>
<dbReference type="Proteomes" id="UP000199013">
    <property type="component" value="Unassembled WGS sequence"/>
</dbReference>
<evidence type="ECO:0000313" key="3">
    <source>
        <dbReference type="Proteomes" id="UP000199013"/>
    </source>
</evidence>
<dbReference type="GO" id="GO:0008170">
    <property type="term" value="F:N-methyltransferase activity"/>
    <property type="evidence" value="ECO:0007669"/>
    <property type="project" value="InterPro"/>
</dbReference>
<evidence type="ECO:0000259" key="1">
    <source>
        <dbReference type="Pfam" id="PF02384"/>
    </source>
</evidence>
<dbReference type="GO" id="GO:0032259">
    <property type="term" value="P:methylation"/>
    <property type="evidence" value="ECO:0007669"/>
    <property type="project" value="UniProtKB-KW"/>
</dbReference>
<dbReference type="Pfam" id="PF02384">
    <property type="entry name" value="N6_Mtase"/>
    <property type="match status" value="1"/>
</dbReference>
<gene>
    <name evidence="2" type="ORF">FDG2_1812</name>
</gene>
<dbReference type="GO" id="GO:0003677">
    <property type="term" value="F:DNA binding"/>
    <property type="evidence" value="ECO:0007669"/>
    <property type="project" value="InterPro"/>
</dbReference>
<dbReference type="EMBL" id="FLUV01000762">
    <property type="protein sequence ID" value="SBW20803.1"/>
    <property type="molecule type" value="Genomic_DNA"/>
</dbReference>
<dbReference type="PANTHER" id="PTHR42998:SF1">
    <property type="entry name" value="TYPE I RESTRICTION ENZYME HINDI METHYLASE SUBUNIT"/>
    <property type="match status" value="1"/>
</dbReference>
<keyword evidence="2" id="KW-0489">Methyltransferase</keyword>
<keyword evidence="3" id="KW-1185">Reference proteome</keyword>
<dbReference type="InterPro" id="IPR052916">
    <property type="entry name" value="Type-I_RE_MTase_Subunit"/>
</dbReference>
<dbReference type="InterPro" id="IPR029063">
    <property type="entry name" value="SAM-dependent_MTases_sf"/>
</dbReference>
<name>A0A1C3NWC6_9ACTN</name>
<dbReference type="PANTHER" id="PTHR42998">
    <property type="entry name" value="TYPE I RESTRICTION ENZYME HINDVIIP M PROTEIN-RELATED"/>
    <property type="match status" value="1"/>
</dbReference>